<proteinExistence type="predicted"/>
<gene>
    <name evidence="3" type="ORF">JYA62_16945</name>
</gene>
<protein>
    <recommendedName>
        <fullName evidence="5">SAM-dependent methyltransferase</fullName>
    </recommendedName>
</protein>
<evidence type="ECO:0000313" key="4">
    <source>
        <dbReference type="Proteomes" id="UP000779070"/>
    </source>
</evidence>
<dbReference type="GeneID" id="88755242"/>
<evidence type="ECO:0008006" key="5">
    <source>
        <dbReference type="Google" id="ProtNLM"/>
    </source>
</evidence>
<reference evidence="3 4" key="1">
    <citation type="submission" date="2021-02" db="EMBL/GenBank/DDBJ databases">
        <title>Draft Genome Sequences of 5 Vibrio neptunius Strains Isolated From of Bivalve Hatcheries.</title>
        <authorList>
            <person name="Galvis F."/>
            <person name="Barja J.L."/>
            <person name="Lemos M.L."/>
            <person name="Balado M."/>
        </authorList>
    </citation>
    <scope>NUCLEOTIDE SEQUENCE [LARGE SCALE GENOMIC DNA]</scope>
    <source>
        <strain evidence="3 4">PP-145.98</strain>
    </source>
</reference>
<comment type="caution">
    <text evidence="3">The sequence shown here is derived from an EMBL/GenBank/DDBJ whole genome shotgun (WGS) entry which is preliminary data.</text>
</comment>
<keyword evidence="2" id="KW-0949">S-adenosyl-L-methionine</keyword>
<keyword evidence="1" id="KW-0808">Transferase</keyword>
<name>A0ABS3A4D7_9VIBR</name>
<dbReference type="PANTHER" id="PTHR32266:SF12">
    <property type="entry name" value="NICOTIANAMINE SYNTHASE 3"/>
    <property type="match status" value="1"/>
</dbReference>
<keyword evidence="4" id="KW-1185">Reference proteome</keyword>
<evidence type="ECO:0000256" key="2">
    <source>
        <dbReference type="ARBA" id="ARBA00022691"/>
    </source>
</evidence>
<dbReference type="RefSeq" id="WP_084720179.1">
    <property type="nucleotide sequence ID" value="NZ_CAWMDY010000006.1"/>
</dbReference>
<evidence type="ECO:0000313" key="3">
    <source>
        <dbReference type="EMBL" id="MBN3579351.1"/>
    </source>
</evidence>
<dbReference type="Gene3D" id="3.40.50.150">
    <property type="entry name" value="Vaccinia Virus protein VP39"/>
    <property type="match status" value="1"/>
</dbReference>
<dbReference type="Pfam" id="PF03059">
    <property type="entry name" value="NAS"/>
    <property type="match status" value="1"/>
</dbReference>
<organism evidence="3 4">
    <name type="scientific">Vibrio neptunius</name>
    <dbReference type="NCBI Taxonomy" id="170651"/>
    <lineage>
        <taxon>Bacteria</taxon>
        <taxon>Pseudomonadati</taxon>
        <taxon>Pseudomonadota</taxon>
        <taxon>Gammaproteobacteria</taxon>
        <taxon>Vibrionales</taxon>
        <taxon>Vibrionaceae</taxon>
        <taxon>Vibrio</taxon>
    </lineage>
</organism>
<dbReference type="PANTHER" id="PTHR32266">
    <property type="entry name" value="NICOTIANAMINE SYNTHASE 3"/>
    <property type="match status" value="1"/>
</dbReference>
<dbReference type="Proteomes" id="UP000779070">
    <property type="component" value="Unassembled WGS sequence"/>
</dbReference>
<sequence length="261" mass="29514">MTMTHRHYQLLVAISTFESQIDTLTQYSVESCECFALLQDKLDELCAWILTETTQHLSDEIGHHPEHDRQVKRLRETAIKALCLLEKHQSQCAQTHQLDVSEYLSQLSENIHIELDRAGIAPDSRVLFVGSGSYPLSALTIAQLTGAAVHGIDIDEQAVTMANQLDRASLPTSFGSKDIVTEFQTFKPTHIVVASLVEHKWELLNKIKPHLNPEHRVLVRFGNGLKSAFNYPFNPELMDGWETQHIRNSAAVYDTVLMERS</sequence>
<dbReference type="SUPFAM" id="SSF53335">
    <property type="entry name" value="S-adenosyl-L-methionine-dependent methyltransferases"/>
    <property type="match status" value="1"/>
</dbReference>
<evidence type="ECO:0000256" key="1">
    <source>
        <dbReference type="ARBA" id="ARBA00022679"/>
    </source>
</evidence>
<accession>A0ABS3A4D7</accession>
<dbReference type="InterPro" id="IPR004298">
    <property type="entry name" value="Nicotian_synth"/>
</dbReference>
<dbReference type="EMBL" id="JAFHLB010000024">
    <property type="protein sequence ID" value="MBN3579351.1"/>
    <property type="molecule type" value="Genomic_DNA"/>
</dbReference>
<dbReference type="InterPro" id="IPR029063">
    <property type="entry name" value="SAM-dependent_MTases_sf"/>
</dbReference>